<dbReference type="EMBL" id="CAADJA010000002">
    <property type="protein sequence ID" value="VFS53324.1"/>
    <property type="molecule type" value="Genomic_DNA"/>
</dbReference>
<dbReference type="RefSeq" id="WP_029094898.1">
    <property type="nucleotide sequence ID" value="NZ_BRLG01000035.1"/>
</dbReference>
<dbReference type="Pfam" id="PF00210">
    <property type="entry name" value="Ferritin"/>
    <property type="match status" value="1"/>
</dbReference>
<dbReference type="SUPFAM" id="SSF47240">
    <property type="entry name" value="Ferritin-like"/>
    <property type="match status" value="1"/>
</dbReference>
<dbReference type="AlphaFoldDB" id="A0A2C6DUX9"/>
<organism evidence="4 6">
    <name type="scientific">Budvicia aquatica</name>
    <dbReference type="NCBI Taxonomy" id="82979"/>
    <lineage>
        <taxon>Bacteria</taxon>
        <taxon>Pseudomonadati</taxon>
        <taxon>Pseudomonadota</taxon>
        <taxon>Gammaproteobacteria</taxon>
        <taxon>Enterobacterales</taxon>
        <taxon>Budviciaceae</taxon>
        <taxon>Budvicia</taxon>
    </lineage>
</organism>
<dbReference type="PANTHER" id="PTHR42932:SF3">
    <property type="entry name" value="DNA PROTECTION DURING STARVATION PROTEIN"/>
    <property type="match status" value="1"/>
</dbReference>
<dbReference type="InterPro" id="IPR009078">
    <property type="entry name" value="Ferritin-like_SF"/>
</dbReference>
<keyword evidence="6" id="KW-1185">Reference proteome</keyword>
<gene>
    <name evidence="5" type="primary">dps</name>
    <name evidence="4" type="ORF">CRN84_23825</name>
    <name evidence="5" type="ORF">NCTC12282_06433</name>
</gene>
<dbReference type="NCBIfam" id="NF006975">
    <property type="entry name" value="PRK09448.1"/>
    <property type="match status" value="1"/>
</dbReference>
<dbReference type="EC" id="1.16.-.-" evidence="5"/>
<reference evidence="5 7" key="3">
    <citation type="submission" date="2019-03" db="EMBL/GenBank/DDBJ databases">
        <authorList>
            <consortium name="Pathogen Informatics"/>
        </authorList>
    </citation>
    <scope>NUCLEOTIDE SEQUENCE [LARGE SCALE GENOMIC DNA]</scope>
    <source>
        <strain evidence="5 7">NCTC12282</strain>
    </source>
</reference>
<dbReference type="PIRSF" id="PIRSF005900">
    <property type="entry name" value="Dps"/>
    <property type="match status" value="1"/>
</dbReference>
<dbReference type="InterPro" id="IPR012347">
    <property type="entry name" value="Ferritin-like"/>
</dbReference>
<evidence type="ECO:0000259" key="3">
    <source>
        <dbReference type="Pfam" id="PF00210"/>
    </source>
</evidence>
<dbReference type="PROSITE" id="PS00818">
    <property type="entry name" value="DPS_1"/>
    <property type="match status" value="1"/>
</dbReference>
<accession>A0A2C6DUX9</accession>
<dbReference type="Proteomes" id="UP000224974">
    <property type="component" value="Unassembled WGS sequence"/>
</dbReference>
<evidence type="ECO:0000313" key="5">
    <source>
        <dbReference type="EMBL" id="VFS53324.1"/>
    </source>
</evidence>
<dbReference type="InterPro" id="IPR008331">
    <property type="entry name" value="Ferritin_DPS_dom"/>
</dbReference>
<dbReference type="InterPro" id="IPR002177">
    <property type="entry name" value="DPS_DNA-bd"/>
</dbReference>
<dbReference type="CDD" id="cd01043">
    <property type="entry name" value="DPS"/>
    <property type="match status" value="1"/>
</dbReference>
<evidence type="ECO:0000256" key="2">
    <source>
        <dbReference type="RuleBase" id="RU003875"/>
    </source>
</evidence>
<evidence type="ECO:0000256" key="1">
    <source>
        <dbReference type="ARBA" id="ARBA00009497"/>
    </source>
</evidence>
<dbReference type="Gene3D" id="1.20.1260.10">
    <property type="match status" value="1"/>
</dbReference>
<evidence type="ECO:0000313" key="4">
    <source>
        <dbReference type="EMBL" id="PHI32132.1"/>
    </source>
</evidence>
<evidence type="ECO:0000313" key="6">
    <source>
        <dbReference type="Proteomes" id="UP000224974"/>
    </source>
</evidence>
<protein>
    <submittedName>
        <fullName evidence="5">DNA protection during starvation protein</fullName>
        <ecNumber evidence="5">1.16.-.-</ecNumber>
    </submittedName>
    <submittedName>
        <fullName evidence="4">DNA starvation/stationary phase protection protein Dps</fullName>
    </submittedName>
</protein>
<keyword evidence="5" id="KW-0560">Oxidoreductase</keyword>
<dbReference type="EMBL" id="PDDX01000001">
    <property type="protein sequence ID" value="PHI32132.1"/>
    <property type="molecule type" value="Genomic_DNA"/>
</dbReference>
<dbReference type="GO" id="GO:0016722">
    <property type="term" value="F:oxidoreductase activity, acting on metal ions"/>
    <property type="evidence" value="ECO:0007669"/>
    <property type="project" value="InterPro"/>
</dbReference>
<dbReference type="STRING" id="1111728.GCA_000427805_02181"/>
<dbReference type="InterPro" id="IPR023188">
    <property type="entry name" value="DPS_DNA-bd_CS"/>
</dbReference>
<proteinExistence type="inferred from homology"/>
<dbReference type="Proteomes" id="UP000373449">
    <property type="component" value="Unassembled WGS sequence"/>
</dbReference>
<dbReference type="PRINTS" id="PR01346">
    <property type="entry name" value="HELNAPAPROT"/>
</dbReference>
<name>A0A2C6DUX9_9GAMM</name>
<feature type="domain" description="Ferritin/DPS" evidence="3">
    <location>
        <begin position="30"/>
        <end position="166"/>
    </location>
</feature>
<dbReference type="GO" id="GO:0008199">
    <property type="term" value="F:ferric iron binding"/>
    <property type="evidence" value="ECO:0007669"/>
    <property type="project" value="InterPro"/>
</dbReference>
<comment type="similarity">
    <text evidence="1 2">Belongs to the Dps family.</text>
</comment>
<sequence length="167" mass="18598">MSTIKSLKTKDSKLAFTRNDVDESVKLSSIKALNYMVAQFADLALITKQAHWNMKGANFISVHEMIDGFRTALLDHQDTFAERVVQFGGTAMGTLQAVAVTTTLKAYPTDIYTVKDHLVALADRYAVVANELRKAIVEAQDEDVADMFTAASRDLDKFLWFMEAQLA</sequence>
<dbReference type="PANTHER" id="PTHR42932">
    <property type="entry name" value="GENERAL STRESS PROTEIN 20U"/>
    <property type="match status" value="1"/>
</dbReference>
<dbReference type="OrthoDB" id="9797687at2"/>
<reference evidence="6" key="2">
    <citation type="submission" date="2017-09" db="EMBL/GenBank/DDBJ databases">
        <title>FDA dAtabase for Regulatory Grade micrObial Sequences (FDA-ARGOS): Supporting development and validation of Infectious Disease Dx tests.</title>
        <authorList>
            <person name="Minogue T."/>
            <person name="Wolcott M."/>
            <person name="Wasieloski L."/>
            <person name="Aguilar W."/>
            <person name="Moore D."/>
            <person name="Tallon L."/>
            <person name="Sadzewicz L."/>
            <person name="Ott S."/>
            <person name="Zhao X."/>
            <person name="Nagaraj S."/>
            <person name="Vavikolanu K."/>
            <person name="Aluvathingal J."/>
            <person name="Nadendla S."/>
            <person name="Sichtig H."/>
        </authorList>
    </citation>
    <scope>NUCLEOTIDE SEQUENCE [LARGE SCALE GENOMIC DNA]</scope>
    <source>
        <strain evidence="6">FDAARGOS_387</strain>
    </source>
</reference>
<reference evidence="4" key="1">
    <citation type="submission" date="2017-09" db="EMBL/GenBank/DDBJ databases">
        <title>FDA dAtabase for Regulatory Grade micrObial Sequences (FDA-ARGOS): Supporting development and validation of Infectious Disease Dx tests.</title>
        <authorList>
            <person name="Minogue T."/>
            <person name="Wolcott M."/>
            <person name="Wasieloski L."/>
            <person name="Aguilar W."/>
            <person name="Moore D."/>
            <person name="Tallon L.J."/>
            <person name="Sadzewicz L."/>
            <person name="Ott S."/>
            <person name="Zhao X."/>
            <person name="Nagaraj S."/>
            <person name="Vavikolanu K."/>
            <person name="Aluvathingal J."/>
            <person name="Nadendla S."/>
            <person name="Sichtig H."/>
        </authorList>
    </citation>
    <scope>NUCLEOTIDE SEQUENCE</scope>
    <source>
        <strain evidence="4">FDAARGOS_387</strain>
    </source>
</reference>
<evidence type="ECO:0000313" key="7">
    <source>
        <dbReference type="Proteomes" id="UP000373449"/>
    </source>
</evidence>